<dbReference type="EMBL" id="GGEC01078207">
    <property type="protein sequence ID" value="MBX58691.1"/>
    <property type="molecule type" value="Transcribed_RNA"/>
</dbReference>
<name>A0A2P2PVC1_RHIMU</name>
<proteinExistence type="predicted"/>
<organism evidence="1">
    <name type="scientific">Rhizophora mucronata</name>
    <name type="common">Asiatic mangrove</name>
    <dbReference type="NCBI Taxonomy" id="61149"/>
    <lineage>
        <taxon>Eukaryota</taxon>
        <taxon>Viridiplantae</taxon>
        <taxon>Streptophyta</taxon>
        <taxon>Embryophyta</taxon>
        <taxon>Tracheophyta</taxon>
        <taxon>Spermatophyta</taxon>
        <taxon>Magnoliopsida</taxon>
        <taxon>eudicotyledons</taxon>
        <taxon>Gunneridae</taxon>
        <taxon>Pentapetalae</taxon>
        <taxon>rosids</taxon>
        <taxon>fabids</taxon>
        <taxon>Malpighiales</taxon>
        <taxon>Rhizophoraceae</taxon>
        <taxon>Rhizophora</taxon>
    </lineage>
</organism>
<protein>
    <submittedName>
        <fullName evidence="1">Uncharacterized protein</fullName>
    </submittedName>
</protein>
<dbReference type="AlphaFoldDB" id="A0A2P2PVC1"/>
<evidence type="ECO:0000313" key="1">
    <source>
        <dbReference type="EMBL" id="MBX58691.1"/>
    </source>
</evidence>
<accession>A0A2P2PVC1</accession>
<reference evidence="1" key="1">
    <citation type="submission" date="2018-02" db="EMBL/GenBank/DDBJ databases">
        <title>Rhizophora mucronata_Transcriptome.</title>
        <authorList>
            <person name="Meera S.P."/>
            <person name="Sreeshan A."/>
            <person name="Augustine A."/>
        </authorList>
    </citation>
    <scope>NUCLEOTIDE SEQUENCE</scope>
    <source>
        <tissue evidence="1">Leaf</tissue>
    </source>
</reference>
<sequence>MEPFATVLRRLISALDKVKWPAATVLFLFSISSRAASIKQQKVNSQI</sequence>